<sequence length="338" mass="35920">MQITASDLRQLSHDILAAHGFSPEHQHSITDTLVTAQIDECHSHGVWRLLGIIDTLKHGKIDATASPVITQEQGAIISIDAKLGAATTALALGLPKLIDKAKHSGIALLAINHCVHFSALWVEVEQLTRAGLIAINMTPSHAWVAPSGSREPLLGTNPIGFGFPRRNPDEPYVFDFATSATARGEIQLHDRNGTPLPEGVAIDANGQPTTDPKAAMAGAMLTFGGHKGSAIATMVELLAGIAIGDMTSQESMAFAEGTPTLPYGGEIIIAIDPAMLLGADTDSLYTRGDAYLNQFNAAGARLPSQRRFKARQHNTTQGFIELDDSLYQDLQALLQAGL</sequence>
<dbReference type="InterPro" id="IPR003767">
    <property type="entry name" value="Malate/L-lactate_DH-like"/>
</dbReference>
<dbReference type="PANTHER" id="PTHR11091:SF0">
    <property type="entry name" value="MALATE DEHYDROGENASE"/>
    <property type="match status" value="1"/>
</dbReference>
<dbReference type="InterPro" id="IPR043144">
    <property type="entry name" value="Mal/L-sulf/L-lact_DH-like_ah"/>
</dbReference>
<dbReference type="Proteomes" id="UP000832011">
    <property type="component" value="Chromosome"/>
</dbReference>
<accession>A0ABY4DWR9</accession>
<name>A0ABY4DWR9_9NEIS</name>
<comment type="similarity">
    <text evidence="1">Belongs to the LDH2/MDH2 oxidoreductase family.</text>
</comment>
<reference evidence="3 4" key="1">
    <citation type="journal article" date="2022" name="Res Sq">
        <title>Evolution of multicellular longitudinally dividing oral cavity symbionts (Neisseriaceae).</title>
        <authorList>
            <person name="Nyongesa S."/>
            <person name="Weber P."/>
            <person name="Bernet E."/>
            <person name="Pullido F."/>
            <person name="Nieckarz M."/>
            <person name="Delaby M."/>
            <person name="Nieves C."/>
            <person name="Viehboeck T."/>
            <person name="Krause N."/>
            <person name="Rivera-Millot A."/>
            <person name="Nakamura A."/>
            <person name="Vischer N."/>
            <person name="VanNieuwenhze M."/>
            <person name="Brun Y."/>
            <person name="Cava F."/>
            <person name="Bulgheresi S."/>
            <person name="Veyrier F."/>
        </authorList>
    </citation>
    <scope>NUCLEOTIDE SEQUENCE [LARGE SCALE GENOMIC DNA]</scope>
    <source>
        <strain evidence="3 4">SN4</strain>
    </source>
</reference>
<keyword evidence="4" id="KW-1185">Reference proteome</keyword>
<dbReference type="PANTHER" id="PTHR11091">
    <property type="entry name" value="OXIDOREDUCTASE-RELATED"/>
    <property type="match status" value="1"/>
</dbReference>
<dbReference type="InterPro" id="IPR036111">
    <property type="entry name" value="Mal/L-sulfo/L-lacto_DH-like_sf"/>
</dbReference>
<evidence type="ECO:0000313" key="3">
    <source>
        <dbReference type="EMBL" id="UOO87968.1"/>
    </source>
</evidence>
<evidence type="ECO:0000313" key="4">
    <source>
        <dbReference type="Proteomes" id="UP000832011"/>
    </source>
</evidence>
<dbReference type="SUPFAM" id="SSF89733">
    <property type="entry name" value="L-sulfolactate dehydrogenase-like"/>
    <property type="match status" value="1"/>
</dbReference>
<gene>
    <name evidence="3" type="ORF">LVJ82_10735</name>
</gene>
<evidence type="ECO:0000256" key="1">
    <source>
        <dbReference type="ARBA" id="ARBA00006056"/>
    </source>
</evidence>
<dbReference type="RefSeq" id="WP_058356592.1">
    <property type="nucleotide sequence ID" value="NZ_CABKVG010000009.1"/>
</dbReference>
<dbReference type="Pfam" id="PF02615">
    <property type="entry name" value="Ldh_2"/>
    <property type="match status" value="1"/>
</dbReference>
<organism evidence="3 4">
    <name type="scientific">Vitreoscilla massiliensis</name>
    <dbReference type="NCBI Taxonomy" id="1689272"/>
    <lineage>
        <taxon>Bacteria</taxon>
        <taxon>Pseudomonadati</taxon>
        <taxon>Pseudomonadota</taxon>
        <taxon>Betaproteobacteria</taxon>
        <taxon>Neisseriales</taxon>
        <taxon>Neisseriaceae</taxon>
        <taxon>Vitreoscilla</taxon>
    </lineage>
</organism>
<dbReference type="EMBL" id="CP091511">
    <property type="protein sequence ID" value="UOO87968.1"/>
    <property type="molecule type" value="Genomic_DNA"/>
</dbReference>
<protein>
    <submittedName>
        <fullName evidence="3">Ldh family oxidoreductase</fullName>
    </submittedName>
</protein>
<dbReference type="Gene3D" id="1.10.1530.10">
    <property type="match status" value="1"/>
</dbReference>
<evidence type="ECO:0000256" key="2">
    <source>
        <dbReference type="ARBA" id="ARBA00023002"/>
    </source>
</evidence>
<dbReference type="InterPro" id="IPR043143">
    <property type="entry name" value="Mal/L-sulf/L-lact_DH-like_NADP"/>
</dbReference>
<proteinExistence type="inferred from homology"/>
<dbReference type="Gene3D" id="3.30.1370.60">
    <property type="entry name" value="Hypothetical oxidoreductase yiak, domain 2"/>
    <property type="match status" value="1"/>
</dbReference>
<keyword evidence="2" id="KW-0560">Oxidoreductase</keyword>